<dbReference type="InterPro" id="IPR029063">
    <property type="entry name" value="SAM-dependent_MTases_sf"/>
</dbReference>
<dbReference type="EMBL" id="PQFF01000195">
    <property type="protein sequence ID" value="RHZ75941.1"/>
    <property type="molecule type" value="Genomic_DNA"/>
</dbReference>
<accession>A0A397IJ59</accession>
<evidence type="ECO:0000313" key="6">
    <source>
        <dbReference type="EMBL" id="RHZ75941.1"/>
    </source>
</evidence>
<evidence type="ECO:0000256" key="4">
    <source>
        <dbReference type="PIRNR" id="PIRNR037755"/>
    </source>
</evidence>
<evidence type="ECO:0000259" key="5">
    <source>
        <dbReference type="Pfam" id="PF08242"/>
    </source>
</evidence>
<evidence type="ECO:0000313" key="7">
    <source>
        <dbReference type="Proteomes" id="UP000266861"/>
    </source>
</evidence>
<dbReference type="GO" id="GO:0032259">
    <property type="term" value="P:methylation"/>
    <property type="evidence" value="ECO:0007669"/>
    <property type="project" value="UniProtKB-KW"/>
</dbReference>
<dbReference type="CDD" id="cd02440">
    <property type="entry name" value="AdoMet_MTases"/>
    <property type="match status" value="1"/>
</dbReference>
<comment type="function">
    <text evidence="4">S-adenosyl-L-methionine-dependent methyltransferase.</text>
</comment>
<dbReference type="PANTHER" id="PTHR22809:SF5">
    <property type="entry name" value="TRNA N(3)-METHYLCYTIDINE METHYLTRANSFERASE METTL6"/>
    <property type="match status" value="1"/>
</dbReference>
<protein>
    <recommendedName>
        <fullName evidence="4">tRNA N(3)-methylcytidine methyltransferase</fullName>
        <ecNumber evidence="4">2.1.1.-</ecNumber>
    </recommendedName>
</protein>
<dbReference type="GO" id="GO:0008173">
    <property type="term" value="F:RNA methyltransferase activity"/>
    <property type="evidence" value="ECO:0007669"/>
    <property type="project" value="UniProtKB-ARBA"/>
</dbReference>
<sequence>METNNYNDNNISNYSFNKIVDDTSNSSYKLVDEKSVPKFWVDKYKKEASKNWDLFYKRNTTNFFKNRNWIGREFTELSFNVDDSQENSFKYVLELGCGVGNFIFPVLETNSKLFIYACDFSVRAIEFVKKHEQYNESRCHAFVCDVSNDKLKDYIPSQNIDIVSSIFVLSAIPPEHHLNVIHNISEVTKKGAIICFRDYAQFDETQLKFASSNNQHKLQENFYVRQDGTMSYFFTLEYLREIFEVDKLFKFISGKYVTRETINRAKGLCIDRKFLQAKFERL</sequence>
<dbReference type="SUPFAM" id="SSF53335">
    <property type="entry name" value="S-adenosyl-L-methionine-dependent methyltransferases"/>
    <property type="match status" value="1"/>
</dbReference>
<dbReference type="Pfam" id="PF08242">
    <property type="entry name" value="Methyltransf_12"/>
    <property type="match status" value="1"/>
</dbReference>
<keyword evidence="2 4" id="KW-0489">Methyltransferase</keyword>
<gene>
    <name evidence="6" type="ORF">Glove_208g112</name>
</gene>
<comment type="caution">
    <text evidence="6">The sequence shown here is derived from an EMBL/GenBank/DDBJ whole genome shotgun (WGS) entry which is preliminary data.</text>
</comment>
<dbReference type="GO" id="GO:0008757">
    <property type="term" value="F:S-adenosylmethionine-dependent methyltransferase activity"/>
    <property type="evidence" value="ECO:0007669"/>
    <property type="project" value="UniProtKB-ARBA"/>
</dbReference>
<dbReference type="PIRSF" id="PIRSF037755">
    <property type="entry name" value="Mettl2_prd"/>
    <property type="match status" value="1"/>
</dbReference>
<dbReference type="PANTHER" id="PTHR22809">
    <property type="entry name" value="METHYLTRANSFERASE-RELATED"/>
    <property type="match status" value="1"/>
</dbReference>
<dbReference type="OrthoDB" id="417697at2759"/>
<keyword evidence="3 4" id="KW-0808">Transferase</keyword>
<dbReference type="Proteomes" id="UP000266861">
    <property type="component" value="Unassembled WGS sequence"/>
</dbReference>
<evidence type="ECO:0000256" key="2">
    <source>
        <dbReference type="ARBA" id="ARBA00022603"/>
    </source>
</evidence>
<organism evidence="6 7">
    <name type="scientific">Diversispora epigaea</name>
    <dbReference type="NCBI Taxonomy" id="1348612"/>
    <lineage>
        <taxon>Eukaryota</taxon>
        <taxon>Fungi</taxon>
        <taxon>Fungi incertae sedis</taxon>
        <taxon>Mucoromycota</taxon>
        <taxon>Glomeromycotina</taxon>
        <taxon>Glomeromycetes</taxon>
        <taxon>Diversisporales</taxon>
        <taxon>Diversisporaceae</taxon>
        <taxon>Diversispora</taxon>
    </lineage>
</organism>
<feature type="domain" description="Methyltransferase type 12" evidence="5">
    <location>
        <begin position="93"/>
        <end position="193"/>
    </location>
</feature>
<keyword evidence="7" id="KW-1185">Reference proteome</keyword>
<comment type="similarity">
    <text evidence="1 4">Belongs to the methyltransferase superfamily. METL family.</text>
</comment>
<dbReference type="EC" id="2.1.1.-" evidence="4"/>
<proteinExistence type="inferred from homology"/>
<dbReference type="InterPro" id="IPR013217">
    <property type="entry name" value="Methyltransf_12"/>
</dbReference>
<dbReference type="InterPro" id="IPR026113">
    <property type="entry name" value="METTL2/6/8-like"/>
</dbReference>
<dbReference type="Gene3D" id="3.40.50.150">
    <property type="entry name" value="Vaccinia Virus protein VP39"/>
    <property type="match status" value="1"/>
</dbReference>
<dbReference type="AlphaFoldDB" id="A0A397IJ59"/>
<reference evidence="6 7" key="1">
    <citation type="submission" date="2018-08" db="EMBL/GenBank/DDBJ databases">
        <title>Genome and evolution of the arbuscular mycorrhizal fungus Diversispora epigaea (formerly Glomus versiforme) and its bacterial endosymbionts.</title>
        <authorList>
            <person name="Sun X."/>
            <person name="Fei Z."/>
            <person name="Harrison M."/>
        </authorList>
    </citation>
    <scope>NUCLEOTIDE SEQUENCE [LARGE SCALE GENOMIC DNA]</scope>
    <source>
        <strain evidence="6 7">IT104</strain>
    </source>
</reference>
<evidence type="ECO:0000256" key="3">
    <source>
        <dbReference type="ARBA" id="ARBA00022679"/>
    </source>
</evidence>
<dbReference type="STRING" id="1348612.A0A397IJ59"/>
<evidence type="ECO:0000256" key="1">
    <source>
        <dbReference type="ARBA" id="ARBA00009725"/>
    </source>
</evidence>
<name>A0A397IJ59_9GLOM</name>